<sequence>MAKIMAPPDRAQLAELKSQYGPRAGRDYVSLPQLKLAGSNLLRAVPASCDDARTALNKARIEVVAAGENPLSGPRIIAACLSGDADQDRGEQQRASRHAGPESVERWAQALALLLKVYLVAEEKRLGENAFRDRYNAGRTRRGDGYTPISKPAVFLRNLAEPDQHVTPDPKLLAILGGFVGADLLLMRVRKDRELNNGANTSLPYELIKADPAVLQLAAPYRRQALAVGPRPVIPLLAVTPAGECVYRGLVPQPKALERPGSQVTNWRPPEDIRIPLPESAGCLPVPLYRLLDVYFEAGRRYWTVVRSGERDLVLQCSRRRRGGPPEPDQYFNERVVAVIERGSGGGKVVRLLQGEVEEALQQPRAPPGARHTQQLQAGPPPQAAAAAAADRVAQIAGSVLRCEDIAFLAAPEEGRAASHRSAKDSAADLLKSAAQVQSLAASPSTLHLVVVAPPGSGKTTLINKAIAELMATPEQLRPLLPPHLRGLLRPEELPGKGMTVAGLLALCSGSGAGPSSAAAGGAAAPVRRFSVSFKPLGPPAEAVEDCYTQGNAHDYFDLEARGVAEEVAQRLRGNWDNQPHLRQVGNKYNLCHPAARGQVYGCFMPNGRGVHCTDRTQHVHMRPPTRLEEAAFRFTLALPSRAELNKQIHQVRRYVAGEVPHSALDPLALVLVPLMCGLRAPDTVKEFERLLGLAALTDEEAAFAYAGEEGGGEDAASGRLAATLAERAEARAQLLSRLYPLQRYAPWLGHSVEFSLLTDDCVGASRWAEFWSTRFVLGRENAAFTLSGRSVMHIPSARLPVHVVDLPGVAADRDAANALQAAEVDAALRELSEQAGLGSTGNHTVLVLPSTGRGGSRQEVIRKLREQQVLTAALEKPEAFTLSPVINLCPGSLCVYGGMEEAEDGAGFAESYAEDEFNREYEDAFREALEETADELGEHKCGARRRLNAALARGQLLQGFALDTQMQSMAAARSTAVAGMCRALGGLAFEGLGLAVRLQGPSRAHRLGGRGEGGSGNEGGEEEEEEGKEANGPPASDVNVRKVTKALSEALSLQEGLEAGTSDWAAEVLKLRGPIAGPGPGSATEASGSRPPARVPAAARGAAANAVAAGAAAAGAPPPLTLQGVRAWVEQGSQLSGLLSACTPDKAEAALEAGSAWAEAYKGRYNRLLGNHLTSSDLATTNLPDLLLSNFKERGEGLVAAMLQAMVAGVVEADCALLRARLRGVRGAMQGANAALGSDPEVQLLMDVFDESIEEVLEREKQHVLRRLRRLTLEPEGVGGTASLPARWRDVLNSAAAREAARDVHKATANTARARRLLRVRTQLLADWKAALMPPAAPQPQQAQQRQQQQANARPAEGSVARIVYDLAQHLLQLYRRKRAGVIREAVAAARASTVSRLGPMALHVVRGGLEAARIGAEAAKSAPEPFCKELQAALRAARDAKRARMQALLTQYRRTDPLELLQAAQADGRLRAWVEDMAPGGGRGGGGGGGGGAGGGAGAGAGAGAGGAGAGTGTGTGGGEGTGAGTGTGGGEGTGAGGAGGTAAGAGARRGARGGTGAEVATAGGSGRARKRRRDT</sequence>
<evidence type="ECO:0000256" key="1">
    <source>
        <dbReference type="SAM" id="MobiDB-lite"/>
    </source>
</evidence>
<feature type="region of interest" description="Disordered" evidence="1">
    <location>
        <begin position="1004"/>
        <end position="1039"/>
    </location>
</feature>
<feature type="compositionally biased region" description="Low complexity" evidence="1">
    <location>
        <begin position="1340"/>
        <end position="1356"/>
    </location>
</feature>
<dbReference type="InterPro" id="IPR027417">
    <property type="entry name" value="P-loop_NTPase"/>
</dbReference>
<feature type="region of interest" description="Disordered" evidence="1">
    <location>
        <begin position="361"/>
        <end position="383"/>
    </location>
</feature>
<dbReference type="PANTHER" id="PTHR38634">
    <property type="entry name" value="PROTEIN CBG16428"/>
    <property type="match status" value="1"/>
</dbReference>
<accession>A0A835Y192</accession>
<gene>
    <name evidence="2" type="ORF">HYH03_007700</name>
</gene>
<dbReference type="Proteomes" id="UP000612055">
    <property type="component" value="Unassembled WGS sequence"/>
</dbReference>
<feature type="region of interest" description="Disordered" evidence="1">
    <location>
        <begin position="1477"/>
        <end position="1578"/>
    </location>
</feature>
<name>A0A835Y192_9CHLO</name>
<protein>
    <submittedName>
        <fullName evidence="2">Uncharacterized protein</fullName>
    </submittedName>
</protein>
<dbReference type="EMBL" id="JAEHOE010000033">
    <property type="protein sequence ID" value="KAG2494056.1"/>
    <property type="molecule type" value="Genomic_DNA"/>
</dbReference>
<feature type="compositionally biased region" description="Gly residues" evidence="1">
    <location>
        <begin position="1481"/>
        <end position="1546"/>
    </location>
</feature>
<comment type="caution">
    <text evidence="2">The sequence shown here is derived from an EMBL/GenBank/DDBJ whole genome shotgun (WGS) entry which is preliminary data.</text>
</comment>
<organism evidence="2 3">
    <name type="scientific">Edaphochlamys debaryana</name>
    <dbReference type="NCBI Taxonomy" id="47281"/>
    <lineage>
        <taxon>Eukaryota</taxon>
        <taxon>Viridiplantae</taxon>
        <taxon>Chlorophyta</taxon>
        <taxon>core chlorophytes</taxon>
        <taxon>Chlorophyceae</taxon>
        <taxon>CS clade</taxon>
        <taxon>Chlamydomonadales</taxon>
        <taxon>Chlamydomonadales incertae sedis</taxon>
        <taxon>Edaphochlamys</taxon>
    </lineage>
</organism>
<proteinExistence type="predicted"/>
<evidence type="ECO:0000313" key="3">
    <source>
        <dbReference type="Proteomes" id="UP000612055"/>
    </source>
</evidence>
<evidence type="ECO:0000313" key="2">
    <source>
        <dbReference type="EMBL" id="KAG2494056.1"/>
    </source>
</evidence>
<feature type="compositionally biased region" description="Low complexity" evidence="1">
    <location>
        <begin position="374"/>
        <end position="383"/>
    </location>
</feature>
<dbReference type="SUPFAM" id="SSF52540">
    <property type="entry name" value="P-loop containing nucleoside triphosphate hydrolases"/>
    <property type="match status" value="1"/>
</dbReference>
<feature type="region of interest" description="Disordered" evidence="1">
    <location>
        <begin position="1336"/>
        <end position="1356"/>
    </location>
</feature>
<dbReference type="PANTHER" id="PTHR38634:SF2">
    <property type="entry name" value="TROPHININ"/>
    <property type="match status" value="1"/>
</dbReference>
<reference evidence="2" key="1">
    <citation type="journal article" date="2020" name="bioRxiv">
        <title>Comparative genomics of Chlamydomonas.</title>
        <authorList>
            <person name="Craig R.J."/>
            <person name="Hasan A.R."/>
            <person name="Ness R.W."/>
            <person name="Keightley P.D."/>
        </authorList>
    </citation>
    <scope>NUCLEOTIDE SEQUENCE</scope>
    <source>
        <strain evidence="2">CCAP 11/70</strain>
    </source>
</reference>
<keyword evidence="3" id="KW-1185">Reference proteome</keyword>